<reference evidence="2 3" key="1">
    <citation type="journal article" date="2010" name="Nature">
        <title>The Ectocarpus genome and the independent evolution of multicellularity in brown algae.</title>
        <authorList>
            <person name="Cock J.M."/>
            <person name="Sterck L."/>
            <person name="Rouze P."/>
            <person name="Scornet D."/>
            <person name="Allen A.E."/>
            <person name="Amoutzias G."/>
            <person name="Anthouard V."/>
            <person name="Artiguenave F."/>
            <person name="Aury J.M."/>
            <person name="Badger J.H."/>
            <person name="Beszteri B."/>
            <person name="Billiau K."/>
            <person name="Bonnet E."/>
            <person name="Bothwell J.H."/>
            <person name="Bowler C."/>
            <person name="Boyen C."/>
            <person name="Brownlee C."/>
            <person name="Carrano C.J."/>
            <person name="Charrier B."/>
            <person name="Cho G.Y."/>
            <person name="Coelho S.M."/>
            <person name="Collen J."/>
            <person name="Corre E."/>
            <person name="Da Silva C."/>
            <person name="Delage L."/>
            <person name="Delaroque N."/>
            <person name="Dittami S.M."/>
            <person name="Doulbeau S."/>
            <person name="Elias M."/>
            <person name="Farnham G."/>
            <person name="Gachon C.M."/>
            <person name="Gschloessl B."/>
            <person name="Heesch S."/>
            <person name="Jabbari K."/>
            <person name="Jubin C."/>
            <person name="Kawai H."/>
            <person name="Kimura K."/>
            <person name="Kloareg B."/>
            <person name="Kupper F.C."/>
            <person name="Lang D."/>
            <person name="Le Bail A."/>
            <person name="Leblanc C."/>
            <person name="Lerouge P."/>
            <person name="Lohr M."/>
            <person name="Lopez P.J."/>
            <person name="Martens C."/>
            <person name="Maumus F."/>
            <person name="Michel G."/>
            <person name="Miranda-Saavedra D."/>
            <person name="Morales J."/>
            <person name="Moreau H."/>
            <person name="Motomura T."/>
            <person name="Nagasato C."/>
            <person name="Napoli C.A."/>
            <person name="Nelson D.R."/>
            <person name="Nyvall-Collen P."/>
            <person name="Peters A.F."/>
            <person name="Pommier C."/>
            <person name="Potin P."/>
            <person name="Poulain J."/>
            <person name="Quesneville H."/>
            <person name="Read B."/>
            <person name="Rensing S.A."/>
            <person name="Ritter A."/>
            <person name="Rousvoal S."/>
            <person name="Samanta M."/>
            <person name="Samson G."/>
            <person name="Schroeder D.C."/>
            <person name="Segurens B."/>
            <person name="Strittmatter M."/>
            <person name="Tonon T."/>
            <person name="Tregear J.W."/>
            <person name="Valentin K."/>
            <person name="von Dassow P."/>
            <person name="Yamagishi T."/>
            <person name="Van de Peer Y."/>
            <person name="Wincker P."/>
        </authorList>
    </citation>
    <scope>NUCLEOTIDE SEQUENCE [LARGE SCALE GENOMIC DNA]</scope>
    <source>
        <strain evidence="3">Ec32 / CCAP1310/4</strain>
    </source>
</reference>
<sequence>MPKGRRSSQSKGLPDTPSRYSIAARIASDPPPAARLVSHHLRERQPALRVAGHLLFHNPTRSAEAHIFELNTTGGSRHPSAALQAQVYVSKIMQRSWPRTNRRIN</sequence>
<dbReference type="Proteomes" id="UP000002630">
    <property type="component" value="Linkage Group LG16"/>
</dbReference>
<protein>
    <submittedName>
        <fullName evidence="2">Uncharacterized protein</fullName>
    </submittedName>
</protein>
<name>D8LK24_ECTSI</name>
<proteinExistence type="predicted"/>
<gene>
    <name evidence="2" type="ORF">Esi_0028_0102</name>
</gene>
<dbReference type="InParanoid" id="D8LK24"/>
<keyword evidence="3" id="KW-1185">Reference proteome</keyword>
<dbReference type="AlphaFoldDB" id="D8LK24"/>
<accession>D8LK24</accession>
<feature type="region of interest" description="Disordered" evidence="1">
    <location>
        <begin position="1"/>
        <end position="20"/>
    </location>
</feature>
<evidence type="ECO:0000313" key="3">
    <source>
        <dbReference type="Proteomes" id="UP000002630"/>
    </source>
</evidence>
<evidence type="ECO:0000256" key="1">
    <source>
        <dbReference type="SAM" id="MobiDB-lite"/>
    </source>
</evidence>
<evidence type="ECO:0000313" key="2">
    <source>
        <dbReference type="EMBL" id="CBN74493.1"/>
    </source>
</evidence>
<dbReference type="EMBL" id="FN649741">
    <property type="protein sequence ID" value="CBN74493.1"/>
    <property type="molecule type" value="Genomic_DNA"/>
</dbReference>
<dbReference type="EMBL" id="FN648464">
    <property type="protein sequence ID" value="CBN74493.1"/>
    <property type="molecule type" value="Genomic_DNA"/>
</dbReference>
<organism evidence="2 3">
    <name type="scientific">Ectocarpus siliculosus</name>
    <name type="common">Brown alga</name>
    <name type="synonym">Conferva siliculosa</name>
    <dbReference type="NCBI Taxonomy" id="2880"/>
    <lineage>
        <taxon>Eukaryota</taxon>
        <taxon>Sar</taxon>
        <taxon>Stramenopiles</taxon>
        <taxon>Ochrophyta</taxon>
        <taxon>PX clade</taxon>
        <taxon>Phaeophyceae</taxon>
        <taxon>Ectocarpales</taxon>
        <taxon>Ectocarpaceae</taxon>
        <taxon>Ectocarpus</taxon>
    </lineage>
</organism>